<evidence type="ECO:0000256" key="3">
    <source>
        <dbReference type="ARBA" id="ARBA00022840"/>
    </source>
</evidence>
<dbReference type="PANTHER" id="PTHR23407">
    <property type="entry name" value="ATPASE INHIBITOR/5-FORMYLTETRAHYDROFOLATE CYCLO-LIGASE"/>
    <property type="match status" value="1"/>
</dbReference>
<dbReference type="GO" id="GO:0009396">
    <property type="term" value="P:folic acid-containing compound biosynthetic process"/>
    <property type="evidence" value="ECO:0007669"/>
    <property type="project" value="TreeGrafter"/>
</dbReference>
<comment type="similarity">
    <text evidence="1 5">Belongs to the 5-formyltetrahydrofolate cyclo-ligase family.</text>
</comment>
<evidence type="ECO:0000256" key="5">
    <source>
        <dbReference type="RuleBase" id="RU361279"/>
    </source>
</evidence>
<keyword evidence="2 4" id="KW-0547">Nucleotide-binding</keyword>
<dbReference type="PANTHER" id="PTHR23407:SF1">
    <property type="entry name" value="5-FORMYLTETRAHYDROFOLATE CYCLO-LIGASE"/>
    <property type="match status" value="1"/>
</dbReference>
<keyword evidence="3 4" id="KW-0067">ATP-binding</keyword>
<dbReference type="EC" id="6.3.3.2" evidence="5"/>
<protein>
    <recommendedName>
        <fullName evidence="5">5-formyltetrahydrofolate cyclo-ligase</fullName>
        <ecNumber evidence="5">6.3.3.2</ecNumber>
    </recommendedName>
</protein>
<keyword evidence="8" id="KW-1185">Reference proteome</keyword>
<sequence>MRSMVAGATASSPRLPAPQGEGATSAPPMRYLSPMTDKRELRAAMRAHRKELAGQSPEAAARAAAHVGDLPAGGIVAVYRAIGSELDADAVCMALERDGRELCLPVVVELDAPMIFRRWRFGDPLELDLAGVPAPLPLAEPVTPDLILTPLLAFDDAGGRLGQGGGYYDRTFAALPAARRIGLAYAGQQVDRLPLEGHDIRLHGVLTETGYTAARKV</sequence>
<dbReference type="InterPro" id="IPR024185">
    <property type="entry name" value="FTHF_cligase-like_sf"/>
</dbReference>
<dbReference type="SUPFAM" id="SSF100950">
    <property type="entry name" value="NagB/RpiA/CoA transferase-like"/>
    <property type="match status" value="1"/>
</dbReference>
<dbReference type="Gene3D" id="3.40.50.10420">
    <property type="entry name" value="NagB/RpiA/CoA transferase-like"/>
    <property type="match status" value="1"/>
</dbReference>
<dbReference type="Proteomes" id="UP000198788">
    <property type="component" value="Unassembled WGS sequence"/>
</dbReference>
<evidence type="ECO:0000256" key="2">
    <source>
        <dbReference type="ARBA" id="ARBA00022741"/>
    </source>
</evidence>
<keyword evidence="7" id="KW-0436">Ligase</keyword>
<dbReference type="GO" id="GO:0005524">
    <property type="term" value="F:ATP binding"/>
    <property type="evidence" value="ECO:0007669"/>
    <property type="project" value="UniProtKB-KW"/>
</dbReference>
<dbReference type="AlphaFoldDB" id="A0A1I6SHF8"/>
<dbReference type="GO" id="GO:0046872">
    <property type="term" value="F:metal ion binding"/>
    <property type="evidence" value="ECO:0007669"/>
    <property type="project" value="UniProtKB-KW"/>
</dbReference>
<evidence type="ECO:0000313" key="7">
    <source>
        <dbReference type="EMBL" id="SFS76367.1"/>
    </source>
</evidence>
<organism evidence="7 8">
    <name type="scientific">Brevundimonas viscosa</name>
    <dbReference type="NCBI Taxonomy" id="871741"/>
    <lineage>
        <taxon>Bacteria</taxon>
        <taxon>Pseudomonadati</taxon>
        <taxon>Pseudomonadota</taxon>
        <taxon>Alphaproteobacteria</taxon>
        <taxon>Caulobacterales</taxon>
        <taxon>Caulobacteraceae</taxon>
        <taxon>Brevundimonas</taxon>
    </lineage>
</organism>
<name>A0A1I6SHF8_9CAUL</name>
<comment type="catalytic activity">
    <reaction evidence="5">
        <text>(6S)-5-formyl-5,6,7,8-tetrahydrofolate + ATP = (6R)-5,10-methenyltetrahydrofolate + ADP + phosphate</text>
        <dbReference type="Rhea" id="RHEA:10488"/>
        <dbReference type="ChEBI" id="CHEBI:30616"/>
        <dbReference type="ChEBI" id="CHEBI:43474"/>
        <dbReference type="ChEBI" id="CHEBI:57455"/>
        <dbReference type="ChEBI" id="CHEBI:57457"/>
        <dbReference type="ChEBI" id="CHEBI:456216"/>
        <dbReference type="EC" id="6.3.3.2"/>
    </reaction>
</comment>
<feature type="binding site" evidence="4">
    <location>
        <position position="85"/>
    </location>
    <ligand>
        <name>substrate</name>
    </ligand>
</feature>
<dbReference type="GO" id="GO:0035999">
    <property type="term" value="P:tetrahydrofolate interconversion"/>
    <property type="evidence" value="ECO:0007669"/>
    <property type="project" value="TreeGrafter"/>
</dbReference>
<dbReference type="InterPro" id="IPR002698">
    <property type="entry name" value="FTHF_cligase"/>
</dbReference>
<dbReference type="PIRSF" id="PIRSF006806">
    <property type="entry name" value="FTHF_cligase"/>
    <property type="match status" value="1"/>
</dbReference>
<dbReference type="EMBL" id="FOZV01000005">
    <property type="protein sequence ID" value="SFS76367.1"/>
    <property type="molecule type" value="Genomic_DNA"/>
</dbReference>
<comment type="cofactor">
    <cofactor evidence="5">
        <name>Mg(2+)</name>
        <dbReference type="ChEBI" id="CHEBI:18420"/>
    </cofactor>
</comment>
<accession>A0A1I6SHF8</accession>
<keyword evidence="5" id="KW-0460">Magnesium</keyword>
<feature type="binding site" evidence="4">
    <location>
        <begin position="160"/>
        <end position="168"/>
    </location>
    <ligand>
        <name>ATP</name>
        <dbReference type="ChEBI" id="CHEBI:30616"/>
    </ligand>
</feature>
<evidence type="ECO:0000313" key="8">
    <source>
        <dbReference type="Proteomes" id="UP000198788"/>
    </source>
</evidence>
<evidence type="ECO:0000256" key="6">
    <source>
        <dbReference type="SAM" id="MobiDB-lite"/>
    </source>
</evidence>
<feature type="region of interest" description="Disordered" evidence="6">
    <location>
        <begin position="1"/>
        <end position="32"/>
    </location>
</feature>
<reference evidence="8" key="1">
    <citation type="submission" date="2016-10" db="EMBL/GenBank/DDBJ databases">
        <authorList>
            <person name="Varghese N."/>
            <person name="Submissions S."/>
        </authorList>
    </citation>
    <scope>NUCLEOTIDE SEQUENCE [LARGE SCALE GENOMIC DNA]</scope>
    <source>
        <strain evidence="8">CGMCC 1.10683</strain>
    </source>
</reference>
<gene>
    <name evidence="7" type="ORF">SAMN05192570_2423</name>
</gene>
<dbReference type="Pfam" id="PF01812">
    <property type="entry name" value="5-FTHF_cyc-lig"/>
    <property type="match status" value="1"/>
</dbReference>
<evidence type="ECO:0000256" key="1">
    <source>
        <dbReference type="ARBA" id="ARBA00010638"/>
    </source>
</evidence>
<dbReference type="NCBIfam" id="TIGR02727">
    <property type="entry name" value="MTHFS_bact"/>
    <property type="match status" value="1"/>
</dbReference>
<dbReference type="GO" id="GO:0030272">
    <property type="term" value="F:5-formyltetrahydrofolate cyclo-ligase activity"/>
    <property type="evidence" value="ECO:0007669"/>
    <property type="project" value="UniProtKB-EC"/>
</dbReference>
<proteinExistence type="inferred from homology"/>
<dbReference type="STRING" id="871741.SAMN05192570_2423"/>
<feature type="binding site" evidence="4">
    <location>
        <begin position="38"/>
        <end position="42"/>
    </location>
    <ligand>
        <name>ATP</name>
        <dbReference type="ChEBI" id="CHEBI:30616"/>
    </ligand>
</feature>
<evidence type="ECO:0000256" key="4">
    <source>
        <dbReference type="PIRSR" id="PIRSR006806-1"/>
    </source>
</evidence>
<dbReference type="InterPro" id="IPR037171">
    <property type="entry name" value="NagB/RpiA_transferase-like"/>
</dbReference>
<keyword evidence="5" id="KW-0479">Metal-binding</keyword>